<evidence type="ECO:0000313" key="3">
    <source>
        <dbReference type="Proteomes" id="UP000002640"/>
    </source>
</evidence>
<dbReference type="RefSeq" id="XP_009517485.1">
    <property type="nucleotide sequence ID" value="XM_009519190.1"/>
</dbReference>
<feature type="transmembrane region" description="Helical" evidence="1">
    <location>
        <begin position="132"/>
        <end position="154"/>
    </location>
</feature>
<evidence type="ECO:0000313" key="2">
    <source>
        <dbReference type="EMBL" id="EGZ30210.1"/>
    </source>
</evidence>
<feature type="non-terminal residue" evidence="2">
    <location>
        <position position="292"/>
    </location>
</feature>
<keyword evidence="1" id="KW-0812">Transmembrane</keyword>
<keyword evidence="3" id="KW-1185">Reference proteome</keyword>
<feature type="transmembrane region" description="Helical" evidence="1">
    <location>
        <begin position="160"/>
        <end position="181"/>
    </location>
</feature>
<feature type="transmembrane region" description="Helical" evidence="1">
    <location>
        <begin position="65"/>
        <end position="87"/>
    </location>
</feature>
<name>G4YLE2_PHYSP</name>
<organism evidence="2 3">
    <name type="scientific">Phytophthora sojae (strain P6497)</name>
    <name type="common">Soybean stem and root rot agent</name>
    <name type="synonym">Phytophthora megasperma f. sp. glycines</name>
    <dbReference type="NCBI Taxonomy" id="1094619"/>
    <lineage>
        <taxon>Eukaryota</taxon>
        <taxon>Sar</taxon>
        <taxon>Stramenopiles</taxon>
        <taxon>Oomycota</taxon>
        <taxon>Peronosporomycetes</taxon>
        <taxon>Peronosporales</taxon>
        <taxon>Peronosporaceae</taxon>
        <taxon>Phytophthora</taxon>
    </lineage>
</organism>
<proteinExistence type="predicted"/>
<reference evidence="2 3" key="1">
    <citation type="journal article" date="2006" name="Science">
        <title>Phytophthora genome sequences uncover evolutionary origins and mechanisms of pathogenesis.</title>
        <authorList>
            <person name="Tyler B.M."/>
            <person name="Tripathy S."/>
            <person name="Zhang X."/>
            <person name="Dehal P."/>
            <person name="Jiang R.H."/>
            <person name="Aerts A."/>
            <person name="Arredondo F.D."/>
            <person name="Baxter L."/>
            <person name="Bensasson D."/>
            <person name="Beynon J.L."/>
            <person name="Chapman J."/>
            <person name="Damasceno C.M."/>
            <person name="Dorrance A.E."/>
            <person name="Dou D."/>
            <person name="Dickerman A.W."/>
            <person name="Dubchak I.L."/>
            <person name="Garbelotto M."/>
            <person name="Gijzen M."/>
            <person name="Gordon S.G."/>
            <person name="Govers F."/>
            <person name="Grunwald N.J."/>
            <person name="Huang W."/>
            <person name="Ivors K.L."/>
            <person name="Jones R.W."/>
            <person name="Kamoun S."/>
            <person name="Krampis K."/>
            <person name="Lamour K.H."/>
            <person name="Lee M.K."/>
            <person name="McDonald W.H."/>
            <person name="Medina M."/>
            <person name="Meijer H.J."/>
            <person name="Nordberg E.K."/>
            <person name="Maclean D.J."/>
            <person name="Ospina-Giraldo M.D."/>
            <person name="Morris P.F."/>
            <person name="Phuntumart V."/>
            <person name="Putnam N.H."/>
            <person name="Rash S."/>
            <person name="Rose J.K."/>
            <person name="Sakihama Y."/>
            <person name="Salamov A.A."/>
            <person name="Savidor A."/>
            <person name="Scheuring C.F."/>
            <person name="Smith B.M."/>
            <person name="Sobral B.W."/>
            <person name="Terry A."/>
            <person name="Torto-Alalibo T.A."/>
            <person name="Win J."/>
            <person name="Xu Z."/>
            <person name="Zhang H."/>
            <person name="Grigoriev I.V."/>
            <person name="Rokhsar D.S."/>
            <person name="Boore J.L."/>
        </authorList>
    </citation>
    <scope>NUCLEOTIDE SEQUENCE [LARGE SCALE GENOMIC DNA]</scope>
    <source>
        <strain evidence="2 3">P6497</strain>
    </source>
</reference>
<sequence length="292" mass="32047">MPLNSVVPSNGNPLSATPVQPFSSWLLNQLMALRTRAKISKLGKYSAKRVESLEKYCQQTSPLRVILVCTLMPWPALILELIAEWIPLQDPSSGWKANIGAYIRLFIAISAAAGAALFQIRSTIPRLSPLKMAIISGGGGCCAVVVTVVVARFWVFPVPFSFFIFGPCVTVTFVILLLFLLRNTSGRASREEFQGSLRQKLSLIIAQVLLATVYITFNVGFARSSSLGRVALVLFLPVMKISLKHLLARLVLDIPESIPTVVVFTVDVFNGLYTSICMQSSGSWYTSLLMIF</sequence>
<gene>
    <name evidence="2" type="ORF">PHYSODRAFT_468605</name>
</gene>
<evidence type="ECO:0000256" key="1">
    <source>
        <dbReference type="SAM" id="Phobius"/>
    </source>
</evidence>
<dbReference type="KEGG" id="psoj:PHYSODRAFT_468605"/>
<dbReference type="AlphaFoldDB" id="G4YLE2"/>
<dbReference type="Proteomes" id="UP000002640">
    <property type="component" value="Unassembled WGS sequence"/>
</dbReference>
<feature type="transmembrane region" description="Helical" evidence="1">
    <location>
        <begin position="201"/>
        <end position="221"/>
    </location>
</feature>
<dbReference type="InParanoid" id="G4YLE2"/>
<dbReference type="EMBL" id="JH159151">
    <property type="protein sequence ID" value="EGZ30210.1"/>
    <property type="molecule type" value="Genomic_DNA"/>
</dbReference>
<keyword evidence="1" id="KW-1133">Transmembrane helix</keyword>
<dbReference type="GeneID" id="20653710"/>
<accession>G4YLE2</accession>
<protein>
    <submittedName>
        <fullName evidence="2">Uncharacterized protein</fullName>
    </submittedName>
</protein>
<keyword evidence="1" id="KW-0472">Membrane</keyword>
<feature type="transmembrane region" description="Helical" evidence="1">
    <location>
        <begin position="99"/>
        <end position="120"/>
    </location>
</feature>